<organism evidence="1 2">
    <name type="scientific">Azospirillum humicireducens</name>
    <dbReference type="NCBI Taxonomy" id="1226968"/>
    <lineage>
        <taxon>Bacteria</taxon>
        <taxon>Pseudomonadati</taxon>
        <taxon>Pseudomonadota</taxon>
        <taxon>Alphaproteobacteria</taxon>
        <taxon>Rhodospirillales</taxon>
        <taxon>Azospirillaceae</taxon>
        <taxon>Azospirillum</taxon>
    </lineage>
</organism>
<reference evidence="1 2" key="1">
    <citation type="journal article" date="2013" name="Int. J. Syst. Evol. Microbiol.">
        <title>Azospirillum humicireducens sp. nov., a nitrogen-fixing bacterium isolated from a microbial fuel cell.</title>
        <authorList>
            <person name="Zhou S."/>
            <person name="Han L."/>
            <person name="Wang Y."/>
            <person name="Yang G."/>
            <person name="Zhuang L."/>
            <person name="Hu P."/>
        </authorList>
    </citation>
    <scope>NUCLEOTIDE SEQUENCE [LARGE SCALE GENOMIC DNA]</scope>
    <source>
        <strain evidence="1 2">SgZ-5</strain>
    </source>
</reference>
<dbReference type="Proteomes" id="UP000077405">
    <property type="component" value="Chromosome"/>
</dbReference>
<keyword evidence="2" id="KW-1185">Reference proteome</keyword>
<proteinExistence type="predicted"/>
<dbReference type="KEGG" id="ahu:A6A40_13105"/>
<dbReference type="AlphaFoldDB" id="A0A160JI12"/>
<dbReference type="RefSeq" id="WP_063635783.1">
    <property type="nucleotide sequence ID" value="NZ_CP015285.1"/>
</dbReference>
<sequence length="204" mass="22010">MGDPYAKILSTDFENLPDPVRRHYLAPPILSFAVRQTGNGFALANPGEADRPAPEALMPKLGVKSWRDGGTLGIIYEGVSMRDMLTLLLQHPTDAQSLAARAWTRTRTPIFVRLSRYVDFSDISEVRFRAGRDGVGRISACLRGSTGRGVASMSGRLSAAARKTAEALGAGSWIMDFGILPDGSIRIVDINPGLTRQDIAAIKA</sequence>
<evidence type="ECO:0000313" key="2">
    <source>
        <dbReference type="Proteomes" id="UP000077405"/>
    </source>
</evidence>
<dbReference type="STRING" id="1226968.A6A40_13105"/>
<name>A0A160JI12_9PROT</name>
<evidence type="ECO:0008006" key="3">
    <source>
        <dbReference type="Google" id="ProtNLM"/>
    </source>
</evidence>
<dbReference type="OrthoDB" id="9996353at2"/>
<gene>
    <name evidence="1" type="ORF">A6A40_13105</name>
</gene>
<dbReference type="EMBL" id="CP015285">
    <property type="protein sequence ID" value="ANC92742.1"/>
    <property type="molecule type" value="Genomic_DNA"/>
</dbReference>
<protein>
    <recommendedName>
        <fullName evidence="3">ATP-grasp domain-containing protein</fullName>
    </recommendedName>
</protein>
<accession>A0A160JI12</accession>
<evidence type="ECO:0000313" key="1">
    <source>
        <dbReference type="EMBL" id="ANC92742.1"/>
    </source>
</evidence>